<feature type="transmembrane region" description="Helical" evidence="1">
    <location>
        <begin position="57"/>
        <end position="78"/>
    </location>
</feature>
<feature type="transmembrane region" description="Helical" evidence="1">
    <location>
        <begin position="24"/>
        <end position="45"/>
    </location>
</feature>
<dbReference type="Proteomes" id="UP000284892">
    <property type="component" value="Unassembled WGS sequence"/>
</dbReference>
<keyword evidence="1" id="KW-1133">Transmembrane helix</keyword>
<keyword evidence="4" id="KW-1185">Reference proteome</keyword>
<comment type="caution">
    <text evidence="3">The sequence shown here is derived from an EMBL/GenBank/DDBJ whole genome shotgun (WGS) entry which is preliminary data.</text>
</comment>
<proteinExistence type="predicted"/>
<name>A0A420DUT6_9FLAO</name>
<gene>
    <name evidence="3" type="ORF">BXY80_0004</name>
</gene>
<evidence type="ECO:0000259" key="2">
    <source>
        <dbReference type="Pfam" id="PF13239"/>
    </source>
</evidence>
<dbReference type="OrthoDB" id="8965954at2"/>
<sequence>MTLSKEDKKHYENAKHQVKRIKMFYLHLILYAIVVALLSYNLYILEEGGPYTNNITALNITVLVLWTALISIHAWSVFKRKSLFNKNWEDRKAKEFLKDKEEEVKTTFWE</sequence>
<reference evidence="3 4" key="1">
    <citation type="submission" date="2018-09" db="EMBL/GenBank/DDBJ databases">
        <title>Genomic Encyclopedia of Archaeal and Bacterial Type Strains, Phase II (KMG-II): from individual species to whole genera.</title>
        <authorList>
            <person name="Goeker M."/>
        </authorList>
    </citation>
    <scope>NUCLEOTIDE SEQUENCE [LARGE SCALE GENOMIC DNA]</scope>
    <source>
        <strain evidence="3 4">DSM 26283</strain>
    </source>
</reference>
<dbReference type="Pfam" id="PF13239">
    <property type="entry name" value="2TM"/>
    <property type="match status" value="1"/>
</dbReference>
<organism evidence="3 4">
    <name type="scientific">Ichthyenterobacterium magnum</name>
    <dbReference type="NCBI Taxonomy" id="1230530"/>
    <lineage>
        <taxon>Bacteria</taxon>
        <taxon>Pseudomonadati</taxon>
        <taxon>Bacteroidota</taxon>
        <taxon>Flavobacteriia</taxon>
        <taxon>Flavobacteriales</taxon>
        <taxon>Flavobacteriaceae</taxon>
        <taxon>Ichthyenterobacterium</taxon>
    </lineage>
</organism>
<dbReference type="RefSeq" id="WP_120199178.1">
    <property type="nucleotide sequence ID" value="NZ_RAQJ01000001.1"/>
</dbReference>
<keyword evidence="1" id="KW-0472">Membrane</keyword>
<evidence type="ECO:0000313" key="4">
    <source>
        <dbReference type="Proteomes" id="UP000284892"/>
    </source>
</evidence>
<evidence type="ECO:0000313" key="3">
    <source>
        <dbReference type="EMBL" id="RKE97939.1"/>
    </source>
</evidence>
<accession>A0A420DUT6</accession>
<protein>
    <submittedName>
        <fullName evidence="3">2TM domain-containing protein</fullName>
    </submittedName>
</protein>
<keyword evidence="1" id="KW-0812">Transmembrane</keyword>
<dbReference type="InterPro" id="IPR025698">
    <property type="entry name" value="2TM_dom"/>
</dbReference>
<dbReference type="AlphaFoldDB" id="A0A420DUT6"/>
<feature type="domain" description="2TM" evidence="2">
    <location>
        <begin position="12"/>
        <end position="97"/>
    </location>
</feature>
<evidence type="ECO:0000256" key="1">
    <source>
        <dbReference type="SAM" id="Phobius"/>
    </source>
</evidence>
<dbReference type="EMBL" id="RAQJ01000001">
    <property type="protein sequence ID" value="RKE97939.1"/>
    <property type="molecule type" value="Genomic_DNA"/>
</dbReference>